<evidence type="ECO:0000256" key="4">
    <source>
        <dbReference type="ARBA" id="ARBA00020739"/>
    </source>
</evidence>
<comment type="caution">
    <text evidence="14">The sequence shown here is derived from an EMBL/GenBank/DDBJ whole genome shotgun (WGS) entry which is preliminary data.</text>
</comment>
<keyword evidence="9 12" id="KW-0472">Membrane</keyword>
<protein>
    <recommendedName>
        <fullName evidence="4">Capsular polysaccharide biosynthesis protein CpsC</fullName>
    </recommendedName>
</protein>
<dbReference type="AlphaFoldDB" id="A0A0R2BRG7"/>
<sequence length="235" mass="25762">MLYDNFKVVFLDLKCIFNRGVQLMKNRSMNLDNIIMAFKKKAWLIICLTILGGIISIFAAQKVLKPTYSSTSRIIVLQNNKNSSEKNNVDLNDSALITTYMDMVTDPSIVRPVLNTIKRTQSYTGSLETLMNSISTDNTENSQIFSITVTDTDPKRAAITANNLTSVFQARADAITSDVKTEVLSKARPAASVSSPKKWIIVFAGILVGLLIGVFIALISAPVETNVSSSNSKSK</sequence>
<dbReference type="InterPro" id="IPR050445">
    <property type="entry name" value="Bact_polysacc_biosynth/exp"/>
</dbReference>
<keyword evidence="6 12" id="KW-0812">Transmembrane</keyword>
<comment type="similarity">
    <text evidence="3">Belongs to the CpsC/CapA family.</text>
</comment>
<gene>
    <name evidence="14" type="ORF">FC84_GL000759</name>
</gene>
<dbReference type="GO" id="GO:0000271">
    <property type="term" value="P:polysaccharide biosynthetic process"/>
    <property type="evidence" value="ECO:0007669"/>
    <property type="project" value="UniProtKB-KW"/>
</dbReference>
<evidence type="ECO:0000256" key="7">
    <source>
        <dbReference type="ARBA" id="ARBA00022903"/>
    </source>
</evidence>
<feature type="transmembrane region" description="Helical" evidence="12">
    <location>
        <begin position="199"/>
        <end position="221"/>
    </location>
</feature>
<dbReference type="PANTHER" id="PTHR32309">
    <property type="entry name" value="TYROSINE-PROTEIN KINASE"/>
    <property type="match status" value="1"/>
</dbReference>
<dbReference type="STRING" id="1423738.FC84_GL000759"/>
<keyword evidence="5" id="KW-1003">Cell membrane</keyword>
<name>A0A0R2BRG7_9LACO</name>
<evidence type="ECO:0000313" key="15">
    <source>
        <dbReference type="Proteomes" id="UP000051813"/>
    </source>
</evidence>
<dbReference type="GO" id="GO:0004713">
    <property type="term" value="F:protein tyrosine kinase activity"/>
    <property type="evidence" value="ECO:0007669"/>
    <property type="project" value="TreeGrafter"/>
</dbReference>
<proteinExistence type="inferred from homology"/>
<dbReference type="PANTHER" id="PTHR32309:SF13">
    <property type="entry name" value="FERRIC ENTEROBACTIN TRANSPORT PROTEIN FEPE"/>
    <property type="match status" value="1"/>
</dbReference>
<evidence type="ECO:0000259" key="13">
    <source>
        <dbReference type="Pfam" id="PF02706"/>
    </source>
</evidence>
<organism evidence="14 15">
    <name type="scientific">Lapidilactobacillus dextrinicus DSM 20335</name>
    <dbReference type="NCBI Taxonomy" id="1423738"/>
    <lineage>
        <taxon>Bacteria</taxon>
        <taxon>Bacillati</taxon>
        <taxon>Bacillota</taxon>
        <taxon>Bacilli</taxon>
        <taxon>Lactobacillales</taxon>
        <taxon>Lactobacillaceae</taxon>
        <taxon>Lapidilactobacillus</taxon>
    </lineage>
</organism>
<evidence type="ECO:0000256" key="12">
    <source>
        <dbReference type="SAM" id="Phobius"/>
    </source>
</evidence>
<evidence type="ECO:0000256" key="10">
    <source>
        <dbReference type="ARBA" id="ARBA00023169"/>
    </source>
</evidence>
<evidence type="ECO:0000256" key="6">
    <source>
        <dbReference type="ARBA" id="ARBA00022692"/>
    </source>
</evidence>
<feature type="domain" description="Polysaccharide chain length determinant N-terminal" evidence="13">
    <location>
        <begin position="28"/>
        <end position="113"/>
    </location>
</feature>
<dbReference type="Pfam" id="PF02706">
    <property type="entry name" value="Wzz"/>
    <property type="match status" value="1"/>
</dbReference>
<evidence type="ECO:0000256" key="5">
    <source>
        <dbReference type="ARBA" id="ARBA00022475"/>
    </source>
</evidence>
<reference evidence="14 15" key="1">
    <citation type="journal article" date="2015" name="Genome Announc.">
        <title>Expanding the biotechnology potential of lactobacilli through comparative genomics of 213 strains and associated genera.</title>
        <authorList>
            <person name="Sun Z."/>
            <person name="Harris H.M."/>
            <person name="McCann A."/>
            <person name="Guo C."/>
            <person name="Argimon S."/>
            <person name="Zhang W."/>
            <person name="Yang X."/>
            <person name="Jeffery I.B."/>
            <person name="Cooney J.C."/>
            <person name="Kagawa T.F."/>
            <person name="Liu W."/>
            <person name="Song Y."/>
            <person name="Salvetti E."/>
            <person name="Wrobel A."/>
            <person name="Rasinkangas P."/>
            <person name="Parkhill J."/>
            <person name="Rea M.C."/>
            <person name="O'Sullivan O."/>
            <person name="Ritari J."/>
            <person name="Douillard F.P."/>
            <person name="Paul Ross R."/>
            <person name="Yang R."/>
            <person name="Briner A.E."/>
            <person name="Felis G.E."/>
            <person name="de Vos W.M."/>
            <person name="Barrangou R."/>
            <person name="Klaenhammer T.R."/>
            <person name="Caufield P.W."/>
            <person name="Cui Y."/>
            <person name="Zhang H."/>
            <person name="O'Toole P.W."/>
        </authorList>
    </citation>
    <scope>NUCLEOTIDE SEQUENCE [LARGE SCALE GENOMIC DNA]</scope>
    <source>
        <strain evidence="14 15">DSM 20335</strain>
    </source>
</reference>
<keyword evidence="15" id="KW-1185">Reference proteome</keyword>
<evidence type="ECO:0000256" key="1">
    <source>
        <dbReference type="ARBA" id="ARBA00004651"/>
    </source>
</evidence>
<evidence type="ECO:0000256" key="9">
    <source>
        <dbReference type="ARBA" id="ARBA00023136"/>
    </source>
</evidence>
<comment type="function">
    <text evidence="11">Required for CpsD phosphorylation. Involved in the regulation of capsular polysaccharide biosynthesis. May be part of a complex that directs the coordinated polymerization and export to the cell surface of the capsular polysaccharide.</text>
</comment>
<evidence type="ECO:0000256" key="8">
    <source>
        <dbReference type="ARBA" id="ARBA00022989"/>
    </source>
</evidence>
<evidence type="ECO:0000256" key="11">
    <source>
        <dbReference type="ARBA" id="ARBA00045736"/>
    </source>
</evidence>
<dbReference type="Proteomes" id="UP000051813">
    <property type="component" value="Unassembled WGS sequence"/>
</dbReference>
<accession>A0A0R2BRG7</accession>
<keyword evidence="10" id="KW-0270">Exopolysaccharide synthesis</keyword>
<keyword evidence="7" id="KW-0972">Capsule biogenesis/degradation</keyword>
<dbReference type="GO" id="GO:0005886">
    <property type="term" value="C:plasma membrane"/>
    <property type="evidence" value="ECO:0007669"/>
    <property type="project" value="UniProtKB-SubCell"/>
</dbReference>
<evidence type="ECO:0000256" key="3">
    <source>
        <dbReference type="ARBA" id="ARBA00006683"/>
    </source>
</evidence>
<comment type="subcellular location">
    <subcellularLocation>
        <location evidence="1">Cell membrane</location>
        <topology evidence="1">Multi-pass membrane protein</topology>
    </subcellularLocation>
</comment>
<feature type="transmembrane region" description="Helical" evidence="12">
    <location>
        <begin position="42"/>
        <end position="60"/>
    </location>
</feature>
<keyword evidence="8 12" id="KW-1133">Transmembrane helix</keyword>
<evidence type="ECO:0000313" key="14">
    <source>
        <dbReference type="EMBL" id="KRM78502.1"/>
    </source>
</evidence>
<dbReference type="EMBL" id="AYYK01000016">
    <property type="protein sequence ID" value="KRM78502.1"/>
    <property type="molecule type" value="Genomic_DNA"/>
</dbReference>
<dbReference type="PATRIC" id="fig|1423738.3.peg.768"/>
<dbReference type="InterPro" id="IPR003856">
    <property type="entry name" value="LPS_length_determ_N"/>
</dbReference>
<comment type="pathway">
    <text evidence="2">Capsule biogenesis; capsule polysaccharide biosynthesis.</text>
</comment>
<evidence type="ECO:0000256" key="2">
    <source>
        <dbReference type="ARBA" id="ARBA00005132"/>
    </source>
</evidence>